<name>A0ABZ2SLH9_9ENTE</name>
<evidence type="ECO:0000313" key="2">
    <source>
        <dbReference type="EMBL" id="WYJ76347.1"/>
    </source>
</evidence>
<dbReference type="Gene3D" id="3.20.20.80">
    <property type="entry name" value="Glycosidases"/>
    <property type="match status" value="1"/>
</dbReference>
<sequence length="582" mass="67616">MTIVDTPDYLKHLVIYEIATKNFTSPNGPQSGTFASLTKKISYLKELGINAIWLSGHQWCDEKHFFNIWTEYACIRPDRLDESLGSEVEFRTFIETAHEAGIKVFLDVITHGVMKTSPLVMEHPNWFNAESWGMFDYDWYGDHPDLDEWWIETWFRYVRDFDVDGFRLDVAHYRNDLWAKIRHKSKAIGKDIAIIAENGPAIRGVVDMLQHGEAISHNYGLNKSSRILHDPIGYFKDRQQRLGENYTLKIFYKDGTVQDSQENHWYEKERVPEIFWEGYERQTCVIGDVMYENQIGKLTIKNYFEEKKIENIQLKDTIGQLWNSNIELEGIIEVDFRITVKKDKNELQLEFPIRIQDGQLLSTQISCHDGGWIGFPSNENPYCAQGSRYLMGYVGLLSPGVPVFMAGEEFNADYRPLPNLSPNLFGDGVTTGARWLYGNWLDWEQLNDSLKNAMFQDVKRLIAIRHKYSHLIHGYRMKEAIMPYATIDYSSEEILPTPYYYQDEQRIIVVAANPNIDRAVTITFDFSQVLSTNKNQVTVLFGNKTINQQQEFSIHELNKTQWMIEKDQTAQGGVLILEIQKG</sequence>
<evidence type="ECO:0000259" key="1">
    <source>
        <dbReference type="SMART" id="SM00642"/>
    </source>
</evidence>
<dbReference type="SMART" id="SM00642">
    <property type="entry name" value="Aamy"/>
    <property type="match status" value="1"/>
</dbReference>
<protein>
    <recommendedName>
        <fullName evidence="1">Glycosyl hydrolase family 13 catalytic domain-containing protein</fullName>
    </recommendedName>
</protein>
<reference evidence="2 3" key="1">
    <citation type="submission" date="2024-03" db="EMBL/GenBank/DDBJ databases">
        <title>The Genome Sequence of Enterococcus sp. DIV2402.</title>
        <authorList>
            <consortium name="The Broad Institute Genomics Platform"/>
            <consortium name="The Broad Institute Microbial Omics Core"/>
            <consortium name="The Broad Institute Genomic Center for Infectious Diseases"/>
            <person name="Earl A."/>
            <person name="Manson A."/>
            <person name="Gilmore M."/>
            <person name="Schwartman J."/>
            <person name="Shea T."/>
            <person name="Abouelleil A."/>
            <person name="Cao P."/>
            <person name="Chapman S."/>
            <person name="Cusick C."/>
            <person name="Young S."/>
            <person name="Neafsey D."/>
            <person name="Nusbaum C."/>
            <person name="Birren B."/>
        </authorList>
    </citation>
    <scope>NUCLEOTIDE SEQUENCE [LARGE SCALE GENOMIC DNA]</scope>
    <source>
        <strain evidence="2 3">DIV2402</strain>
    </source>
</reference>
<proteinExistence type="predicted"/>
<dbReference type="InterPro" id="IPR017853">
    <property type="entry name" value="GH"/>
</dbReference>
<feature type="domain" description="Glycosyl hydrolase family 13 catalytic" evidence="1">
    <location>
        <begin position="17"/>
        <end position="465"/>
    </location>
</feature>
<gene>
    <name evidence="2" type="ORF">DOK78_000973</name>
</gene>
<dbReference type="SUPFAM" id="SSF51445">
    <property type="entry name" value="(Trans)glycosidases"/>
    <property type="match status" value="1"/>
</dbReference>
<dbReference type="Pfam" id="PF00128">
    <property type="entry name" value="Alpha-amylase"/>
    <property type="match status" value="1"/>
</dbReference>
<dbReference type="InterPro" id="IPR006047">
    <property type="entry name" value="GH13_cat_dom"/>
</dbReference>
<dbReference type="PANTHER" id="PTHR10357">
    <property type="entry name" value="ALPHA-AMYLASE FAMILY MEMBER"/>
    <property type="match status" value="1"/>
</dbReference>
<dbReference type="Proteomes" id="UP000664701">
    <property type="component" value="Chromosome"/>
</dbReference>
<dbReference type="EMBL" id="CP147251">
    <property type="protein sequence ID" value="WYJ76347.1"/>
    <property type="molecule type" value="Genomic_DNA"/>
</dbReference>
<accession>A0ABZ2SLH9</accession>
<dbReference type="RefSeq" id="WP_207942400.1">
    <property type="nucleotide sequence ID" value="NZ_CP147251.1"/>
</dbReference>
<keyword evidence="3" id="KW-1185">Reference proteome</keyword>
<organism evidence="2 3">
    <name type="scientific">Candidatus Enterococcus lowellii</name>
    <dbReference type="NCBI Taxonomy" id="2230877"/>
    <lineage>
        <taxon>Bacteria</taxon>
        <taxon>Bacillati</taxon>
        <taxon>Bacillota</taxon>
        <taxon>Bacilli</taxon>
        <taxon>Lactobacillales</taxon>
        <taxon>Enterococcaceae</taxon>
        <taxon>Enterococcus</taxon>
    </lineage>
</organism>
<evidence type="ECO:0000313" key="3">
    <source>
        <dbReference type="Proteomes" id="UP000664701"/>
    </source>
</evidence>